<comment type="caution">
    <text evidence="1">The sequence shown here is derived from an EMBL/GenBank/DDBJ whole genome shotgun (WGS) entry which is preliminary data.</text>
</comment>
<organism evidence="1 2">
    <name type="scientific">Devosia pacifica</name>
    <dbReference type="NCBI Taxonomy" id="1335967"/>
    <lineage>
        <taxon>Bacteria</taxon>
        <taxon>Pseudomonadati</taxon>
        <taxon>Pseudomonadota</taxon>
        <taxon>Alphaproteobacteria</taxon>
        <taxon>Hyphomicrobiales</taxon>
        <taxon>Devosiaceae</taxon>
        <taxon>Devosia</taxon>
    </lineage>
</organism>
<dbReference type="RefSeq" id="WP_189426582.1">
    <property type="nucleotide sequence ID" value="NZ_BMZE01000003.1"/>
</dbReference>
<accession>A0A918VXT0</accession>
<dbReference type="Proteomes" id="UP000646579">
    <property type="component" value="Unassembled WGS sequence"/>
</dbReference>
<sequence length="86" mass="9336">MRTINLNIPADLFLGSDAETAQAQGHRHFTTAAAAIRFAMEQAAPVSLRGALLKSGEHWLNGDDIRQIYHNDTAFRQSGAGARVFA</sequence>
<dbReference type="AlphaFoldDB" id="A0A918VXT0"/>
<keyword evidence="2" id="KW-1185">Reference proteome</keyword>
<evidence type="ECO:0000313" key="1">
    <source>
        <dbReference type="EMBL" id="GHA32402.1"/>
    </source>
</evidence>
<evidence type="ECO:0000313" key="2">
    <source>
        <dbReference type="Proteomes" id="UP000646579"/>
    </source>
</evidence>
<gene>
    <name evidence="1" type="ORF">GCM10007989_30590</name>
</gene>
<reference evidence="1" key="2">
    <citation type="submission" date="2020-09" db="EMBL/GenBank/DDBJ databases">
        <authorList>
            <person name="Sun Q."/>
            <person name="Kim S."/>
        </authorList>
    </citation>
    <scope>NUCLEOTIDE SEQUENCE</scope>
    <source>
        <strain evidence="1">KCTC 32437</strain>
    </source>
</reference>
<proteinExistence type="predicted"/>
<dbReference type="EMBL" id="BMZE01000003">
    <property type="protein sequence ID" value="GHA32402.1"/>
    <property type="molecule type" value="Genomic_DNA"/>
</dbReference>
<protein>
    <submittedName>
        <fullName evidence="1">Uncharacterized protein</fullName>
    </submittedName>
</protein>
<reference evidence="1" key="1">
    <citation type="journal article" date="2014" name="Int. J. Syst. Evol. Microbiol.">
        <title>Complete genome sequence of Corynebacterium casei LMG S-19264T (=DSM 44701T), isolated from a smear-ripened cheese.</title>
        <authorList>
            <consortium name="US DOE Joint Genome Institute (JGI-PGF)"/>
            <person name="Walter F."/>
            <person name="Albersmeier A."/>
            <person name="Kalinowski J."/>
            <person name="Ruckert C."/>
        </authorList>
    </citation>
    <scope>NUCLEOTIDE SEQUENCE</scope>
    <source>
        <strain evidence="1">KCTC 32437</strain>
    </source>
</reference>
<name>A0A918VXT0_9HYPH</name>